<dbReference type="AlphaFoldDB" id="A0A6V7Q9J5"/>
<evidence type="ECO:0000256" key="1">
    <source>
        <dbReference type="ARBA" id="ARBA00022729"/>
    </source>
</evidence>
<dbReference type="PANTHER" id="PTHR33470">
    <property type="entry name" value="OS01G0164075 PROTEIN"/>
    <property type="match status" value="1"/>
</dbReference>
<evidence type="ECO:0000256" key="2">
    <source>
        <dbReference type="SAM" id="SignalP"/>
    </source>
</evidence>
<gene>
    <name evidence="3" type="ORF">CB5_LOCUS23080</name>
</gene>
<accession>A0A6V7Q9J5</accession>
<name>A0A6V7Q9J5_ANACO</name>
<dbReference type="Pfam" id="PF01190">
    <property type="entry name" value="Pollen_Ole_e_1"/>
    <property type="match status" value="1"/>
</dbReference>
<sequence>MSTAKLLPLLLLLLAVAVAAAATATPIQAVVEGIVYCQSCSCRGSWSLRDSKPLPPRRSASPAATPRTGPTSTRYFYCPMTPVNATDYYKGDPVEACYVRLLSSADGKCNHLTNINYGLTGAKLKKEDKTKRAGLRHGDLRGQVAGIPAGQLHAHAPLPMNSNSLLMI</sequence>
<feature type="signal peptide" evidence="2">
    <location>
        <begin position="1"/>
        <end position="21"/>
    </location>
</feature>
<feature type="chain" id="PRO_5028255353" evidence="2">
    <location>
        <begin position="22"/>
        <end position="168"/>
    </location>
</feature>
<dbReference type="PANTHER" id="PTHR33470:SF4">
    <property type="entry name" value="OS01G0164025 PROTEIN"/>
    <property type="match status" value="1"/>
</dbReference>
<reference evidence="3" key="1">
    <citation type="submission" date="2020-07" db="EMBL/GenBank/DDBJ databases">
        <authorList>
            <person name="Lin J."/>
        </authorList>
    </citation>
    <scope>NUCLEOTIDE SEQUENCE</scope>
</reference>
<evidence type="ECO:0000313" key="3">
    <source>
        <dbReference type="EMBL" id="CAD1839869.1"/>
    </source>
</evidence>
<protein>
    <submittedName>
        <fullName evidence="3">Uncharacterized protein</fullName>
    </submittedName>
</protein>
<proteinExistence type="predicted"/>
<dbReference type="EMBL" id="LR862134">
    <property type="protein sequence ID" value="CAD1839869.1"/>
    <property type="molecule type" value="Genomic_DNA"/>
</dbReference>
<keyword evidence="1 2" id="KW-0732">Signal</keyword>
<dbReference type="GO" id="GO:0071944">
    <property type="term" value="C:cell periphery"/>
    <property type="evidence" value="ECO:0007669"/>
    <property type="project" value="TreeGrafter"/>
</dbReference>
<organism evidence="3">
    <name type="scientific">Ananas comosus var. bracteatus</name>
    <name type="common">red pineapple</name>
    <dbReference type="NCBI Taxonomy" id="296719"/>
    <lineage>
        <taxon>Eukaryota</taxon>
        <taxon>Viridiplantae</taxon>
        <taxon>Streptophyta</taxon>
        <taxon>Embryophyta</taxon>
        <taxon>Tracheophyta</taxon>
        <taxon>Spermatophyta</taxon>
        <taxon>Magnoliopsida</taxon>
        <taxon>Liliopsida</taxon>
        <taxon>Poales</taxon>
        <taxon>Bromeliaceae</taxon>
        <taxon>Bromelioideae</taxon>
        <taxon>Ananas</taxon>
    </lineage>
</organism>